<gene>
    <name evidence="1" type="ORF">L1987_78899</name>
</gene>
<evidence type="ECO:0000313" key="1">
    <source>
        <dbReference type="EMBL" id="KAI3695895.1"/>
    </source>
</evidence>
<reference evidence="1 2" key="2">
    <citation type="journal article" date="2022" name="Mol. Ecol. Resour.">
        <title>The genomes of chicory, endive, great burdock and yacon provide insights into Asteraceae paleo-polyploidization history and plant inulin production.</title>
        <authorList>
            <person name="Fan W."/>
            <person name="Wang S."/>
            <person name="Wang H."/>
            <person name="Wang A."/>
            <person name="Jiang F."/>
            <person name="Liu H."/>
            <person name="Zhao H."/>
            <person name="Xu D."/>
            <person name="Zhang Y."/>
        </authorList>
    </citation>
    <scope>NUCLEOTIDE SEQUENCE [LARGE SCALE GENOMIC DNA]</scope>
    <source>
        <strain evidence="2">cv. Yunnan</strain>
        <tissue evidence="1">Leaves</tissue>
    </source>
</reference>
<comment type="caution">
    <text evidence="1">The sequence shown here is derived from an EMBL/GenBank/DDBJ whole genome shotgun (WGS) entry which is preliminary data.</text>
</comment>
<dbReference type="Proteomes" id="UP001056120">
    <property type="component" value="Linkage Group LG26"/>
</dbReference>
<name>A0ACB8ZF02_9ASTR</name>
<protein>
    <submittedName>
        <fullName evidence="1">Uncharacterized protein</fullName>
    </submittedName>
</protein>
<dbReference type="EMBL" id="CM042043">
    <property type="protein sequence ID" value="KAI3695895.1"/>
    <property type="molecule type" value="Genomic_DNA"/>
</dbReference>
<sequence>MVTCLNWDFFSPGKSKNRYLGIWYKKISYGTVVWVANRDTPIKDKSGILKLSIHGNLEIRSGGNNMVWSSNSTVPVGSNSPVVQLLDTGNLVVKNKNRAHQDMIWESFDYPGDTILPGIKFGKDLVTGIQRFMTSWKSPNDPPIGVYSNIVNTNGYPQTFGWRGQVLVSRLGPWNGLGFSGFPTEKENGIYSTEFVINEKEIYHKFVLKSSVVQRVVLTWDGKTQILQWIERIKDCINKHPPCTCMEGFEPRDPEEWEASDWASGCIRKKPLDCRNTNGDGFWKVAGVKVPDTRRSWYNVSMTIRECEMVCKKNCSCTVRKGHLDPNKKKRILTMVLLTSSALPIILCRNIKKRAQVKKRGNRYMLDEKNTSMQMEQFVDSQFFSLFEVAKATNNFSASCKIGEGGFGPVYKGVLEDGREIAVKRLSETSHQGLSHLYCKTSASESYETRSLMLDWPQRFNIIQGMAREYAVYGRFSIKSDVFSFGVLVLISGKKNREFCHENHSDNLLGHGVIP</sequence>
<accession>A0ACB8ZF02</accession>
<organism evidence="1 2">
    <name type="scientific">Smallanthus sonchifolius</name>
    <dbReference type="NCBI Taxonomy" id="185202"/>
    <lineage>
        <taxon>Eukaryota</taxon>
        <taxon>Viridiplantae</taxon>
        <taxon>Streptophyta</taxon>
        <taxon>Embryophyta</taxon>
        <taxon>Tracheophyta</taxon>
        <taxon>Spermatophyta</taxon>
        <taxon>Magnoliopsida</taxon>
        <taxon>eudicotyledons</taxon>
        <taxon>Gunneridae</taxon>
        <taxon>Pentapetalae</taxon>
        <taxon>asterids</taxon>
        <taxon>campanulids</taxon>
        <taxon>Asterales</taxon>
        <taxon>Asteraceae</taxon>
        <taxon>Asteroideae</taxon>
        <taxon>Heliantheae alliance</taxon>
        <taxon>Millerieae</taxon>
        <taxon>Smallanthus</taxon>
    </lineage>
</organism>
<evidence type="ECO:0000313" key="2">
    <source>
        <dbReference type="Proteomes" id="UP001056120"/>
    </source>
</evidence>
<keyword evidence="2" id="KW-1185">Reference proteome</keyword>
<proteinExistence type="predicted"/>
<reference evidence="2" key="1">
    <citation type="journal article" date="2022" name="Mol. Ecol. Resour.">
        <title>The genomes of chicory, endive, great burdock and yacon provide insights into Asteraceae palaeo-polyploidization history and plant inulin production.</title>
        <authorList>
            <person name="Fan W."/>
            <person name="Wang S."/>
            <person name="Wang H."/>
            <person name="Wang A."/>
            <person name="Jiang F."/>
            <person name="Liu H."/>
            <person name="Zhao H."/>
            <person name="Xu D."/>
            <person name="Zhang Y."/>
        </authorList>
    </citation>
    <scope>NUCLEOTIDE SEQUENCE [LARGE SCALE GENOMIC DNA]</scope>
    <source>
        <strain evidence="2">cv. Yunnan</strain>
    </source>
</reference>